<dbReference type="Pfam" id="PF00857">
    <property type="entry name" value="Isochorismatase"/>
    <property type="match status" value="1"/>
</dbReference>
<evidence type="ECO:0000256" key="2">
    <source>
        <dbReference type="ARBA" id="ARBA00022642"/>
    </source>
</evidence>
<dbReference type="Proteomes" id="UP001596045">
    <property type="component" value="Unassembled WGS sequence"/>
</dbReference>
<proteinExistence type="inferred from homology"/>
<reference evidence="11" key="1">
    <citation type="journal article" date="2019" name="Int. J. Syst. Evol. Microbiol.">
        <title>The Global Catalogue of Microorganisms (GCM) 10K type strain sequencing project: providing services to taxonomists for standard genome sequencing and annotation.</title>
        <authorList>
            <consortium name="The Broad Institute Genomics Platform"/>
            <consortium name="The Broad Institute Genome Sequencing Center for Infectious Disease"/>
            <person name="Wu L."/>
            <person name="Ma J."/>
        </authorList>
    </citation>
    <scope>NUCLEOTIDE SEQUENCE [LARGE SCALE GENOMIC DNA]</scope>
    <source>
        <strain evidence="11">JCM 17066</strain>
    </source>
</reference>
<keyword evidence="11" id="KW-1185">Reference proteome</keyword>
<evidence type="ECO:0000259" key="9">
    <source>
        <dbReference type="Pfam" id="PF00857"/>
    </source>
</evidence>
<evidence type="ECO:0000256" key="1">
    <source>
        <dbReference type="ARBA" id="ARBA00006336"/>
    </source>
</evidence>
<feature type="domain" description="Isochorismatase-like" evidence="9">
    <location>
        <begin position="47"/>
        <end position="245"/>
    </location>
</feature>
<feature type="chain" id="PRO_5046281131" description="nicotinamidase" evidence="8">
    <location>
        <begin position="25"/>
        <end position="250"/>
    </location>
</feature>
<feature type="signal peptide" evidence="8">
    <location>
        <begin position="1"/>
        <end position="24"/>
    </location>
</feature>
<evidence type="ECO:0000256" key="5">
    <source>
        <dbReference type="ARBA" id="ARBA00037900"/>
    </source>
</evidence>
<name>A0ABW0MDQ0_9BURK</name>
<gene>
    <name evidence="10" type="ORF">ACFPM8_18520</name>
</gene>
<keyword evidence="2" id="KW-0662">Pyridine nucleotide biosynthesis</keyword>
<dbReference type="InterPro" id="IPR006311">
    <property type="entry name" value="TAT_signal"/>
</dbReference>
<comment type="similarity">
    <text evidence="1">Belongs to the isochorismatase family.</text>
</comment>
<keyword evidence="3" id="KW-0479">Metal-binding</keyword>
<dbReference type="EMBL" id="JBHSMT010000029">
    <property type="protein sequence ID" value="MFC5475959.1"/>
    <property type="molecule type" value="Genomic_DNA"/>
</dbReference>
<organism evidence="10 11">
    <name type="scientific">Paraherbaspirillum soli</name>
    <dbReference type="NCBI Taxonomy" id="631222"/>
    <lineage>
        <taxon>Bacteria</taxon>
        <taxon>Pseudomonadati</taxon>
        <taxon>Pseudomonadota</taxon>
        <taxon>Betaproteobacteria</taxon>
        <taxon>Burkholderiales</taxon>
        <taxon>Oxalobacteraceae</taxon>
        <taxon>Paraherbaspirillum</taxon>
    </lineage>
</organism>
<dbReference type="Gene3D" id="3.40.50.850">
    <property type="entry name" value="Isochorismatase-like"/>
    <property type="match status" value="1"/>
</dbReference>
<sequence>MKRRFLLKSMTAAGLAAVGGTAMLAPALRAAAATIPAELRIRPDGASVLLVVDVQNCFVAGGTLPVKDGNAVIPVINRLGHAFNNVVLTQNWHTPGHISFASAHPGKNPFDTSTVSYGTQTLWPDHCVQHTADADLQKDLQIPHAKLVIRKGNHKDMDSYSAFMEADKKTSTGLASYLKAHGIKRVFVTGLATDFGVAYSALDARAAGFEVYVIEDATRAIDLNGSLAAAWRTMKKAGIERIRSEDIVLS</sequence>
<dbReference type="PROSITE" id="PS51318">
    <property type="entry name" value="TAT"/>
    <property type="match status" value="1"/>
</dbReference>
<evidence type="ECO:0000256" key="8">
    <source>
        <dbReference type="SAM" id="SignalP"/>
    </source>
</evidence>
<evidence type="ECO:0000256" key="7">
    <source>
        <dbReference type="ARBA" id="ARBA00043224"/>
    </source>
</evidence>
<dbReference type="InterPro" id="IPR052347">
    <property type="entry name" value="Isochorismatase_Nicotinamidase"/>
</dbReference>
<dbReference type="RefSeq" id="WP_378999721.1">
    <property type="nucleotide sequence ID" value="NZ_JBHSMT010000029.1"/>
</dbReference>
<protein>
    <recommendedName>
        <fullName evidence="6">nicotinamidase</fullName>
        <ecNumber evidence="6">3.5.1.19</ecNumber>
    </recommendedName>
    <alternativeName>
        <fullName evidence="7">Nicotinamide deamidase</fullName>
    </alternativeName>
</protein>
<dbReference type="InterPro" id="IPR000868">
    <property type="entry name" value="Isochorismatase-like_dom"/>
</dbReference>
<dbReference type="InterPro" id="IPR036380">
    <property type="entry name" value="Isochorismatase-like_sf"/>
</dbReference>
<dbReference type="PANTHER" id="PTHR11080">
    <property type="entry name" value="PYRAZINAMIDASE/NICOTINAMIDASE"/>
    <property type="match status" value="1"/>
</dbReference>
<keyword evidence="8" id="KW-0732">Signal</keyword>
<evidence type="ECO:0000256" key="3">
    <source>
        <dbReference type="ARBA" id="ARBA00022723"/>
    </source>
</evidence>
<comment type="caution">
    <text evidence="10">The sequence shown here is derived from an EMBL/GenBank/DDBJ whole genome shotgun (WGS) entry which is preliminary data.</text>
</comment>
<evidence type="ECO:0000256" key="6">
    <source>
        <dbReference type="ARBA" id="ARBA00039017"/>
    </source>
</evidence>
<dbReference type="EC" id="3.5.1.19" evidence="6"/>
<evidence type="ECO:0000313" key="11">
    <source>
        <dbReference type="Proteomes" id="UP001596045"/>
    </source>
</evidence>
<evidence type="ECO:0000313" key="10">
    <source>
        <dbReference type="EMBL" id="MFC5475959.1"/>
    </source>
</evidence>
<dbReference type="SUPFAM" id="SSF52499">
    <property type="entry name" value="Isochorismatase-like hydrolases"/>
    <property type="match status" value="1"/>
</dbReference>
<evidence type="ECO:0000256" key="4">
    <source>
        <dbReference type="ARBA" id="ARBA00022801"/>
    </source>
</evidence>
<keyword evidence="4" id="KW-0378">Hydrolase</keyword>
<comment type="pathway">
    <text evidence="5">Cofactor biosynthesis; nicotinate biosynthesis; nicotinate from nicotinamide: step 1/1.</text>
</comment>
<accession>A0ABW0MDQ0</accession>
<dbReference type="PANTHER" id="PTHR11080:SF2">
    <property type="entry name" value="LD05707P"/>
    <property type="match status" value="1"/>
</dbReference>
<dbReference type="CDD" id="cd01011">
    <property type="entry name" value="nicotinamidase"/>
    <property type="match status" value="1"/>
</dbReference>